<dbReference type="Gene3D" id="3.40.50.1100">
    <property type="match status" value="2"/>
</dbReference>
<sequence length="325" mass="35687">MLQKLSTIQPLIGHTPLVQLESGSLPVDLFVKLEYTNYSGSIKDRPAFHMLQEAIYSGAVTSTTTIVESSSGNFAIALASLCQRLGLNFIPVIDPNINPIYESQLTLLCRQVVKVDQVDYTGGYLLSRIEAVKSICQQPDTYWTNQYENPNNYLSYYKGLGPELCAQLPTLDYAFIGVSSAGTITGLSRKLKERYPHIRVVAVDVEGSIIFGNAPKPRYISGIGASKVPPVLQHAAIDEVIHVPHADIIAGSRALLTEQMIFGGASTGAVYWAIKNYPWQADRQRKPTVLFLCTDKGTAYLDTVYNEPWAQLTTEKSALVPSVAK</sequence>
<dbReference type="RefSeq" id="WP_207337546.1">
    <property type="nucleotide sequence ID" value="NZ_JAFMYU010000021.1"/>
</dbReference>
<dbReference type="SUPFAM" id="SSF53686">
    <property type="entry name" value="Tryptophan synthase beta subunit-like PLP-dependent enzymes"/>
    <property type="match status" value="1"/>
</dbReference>
<dbReference type="EMBL" id="JAFMYU010000021">
    <property type="protein sequence ID" value="MBO0933580.1"/>
    <property type="molecule type" value="Genomic_DNA"/>
</dbReference>
<dbReference type="GO" id="GO:1901605">
    <property type="term" value="P:alpha-amino acid metabolic process"/>
    <property type="evidence" value="ECO:0007669"/>
    <property type="project" value="UniProtKB-ARBA"/>
</dbReference>
<dbReference type="InterPro" id="IPR050214">
    <property type="entry name" value="Cys_Synth/Cystath_Beta-Synth"/>
</dbReference>
<name>A0A939K2R4_9BACT</name>
<dbReference type="InterPro" id="IPR001926">
    <property type="entry name" value="TrpB-like_PALP"/>
</dbReference>
<comment type="cofactor">
    <cofactor evidence="1">
        <name>pyridoxal 5'-phosphate</name>
        <dbReference type="ChEBI" id="CHEBI:597326"/>
    </cofactor>
</comment>
<evidence type="ECO:0000313" key="6">
    <source>
        <dbReference type="EMBL" id="MBO0933580.1"/>
    </source>
</evidence>
<reference evidence="6 7" key="1">
    <citation type="submission" date="2021-03" db="EMBL/GenBank/DDBJ databases">
        <title>Fibrella sp. HMF5036 genome sequencing and assembly.</title>
        <authorList>
            <person name="Kang H."/>
            <person name="Kim H."/>
            <person name="Bae S."/>
            <person name="Joh K."/>
        </authorList>
    </citation>
    <scope>NUCLEOTIDE SEQUENCE [LARGE SCALE GENOMIC DNA]</scope>
    <source>
        <strain evidence="6 7">HMF5036</strain>
    </source>
</reference>
<gene>
    <name evidence="6" type="primary">sbnA</name>
    <name evidence="6" type="ORF">J2I48_21400</name>
</gene>
<feature type="domain" description="Tryptophan synthase beta chain-like PALP" evidence="5">
    <location>
        <begin position="8"/>
        <end position="294"/>
    </location>
</feature>
<dbReference type="Proteomes" id="UP000664795">
    <property type="component" value="Unassembled WGS sequence"/>
</dbReference>
<evidence type="ECO:0000256" key="4">
    <source>
        <dbReference type="ARBA" id="ARBA00022898"/>
    </source>
</evidence>
<protein>
    <submittedName>
        <fullName evidence="6">2,3-diaminopropionate biosynthesis protein SbnA</fullName>
    </submittedName>
</protein>
<evidence type="ECO:0000256" key="1">
    <source>
        <dbReference type="ARBA" id="ARBA00001933"/>
    </source>
</evidence>
<comment type="caution">
    <text evidence="6">The sequence shown here is derived from an EMBL/GenBank/DDBJ whole genome shotgun (WGS) entry which is preliminary data.</text>
</comment>
<comment type="subunit">
    <text evidence="2">Homodimer.</text>
</comment>
<dbReference type="PANTHER" id="PTHR10314">
    <property type="entry name" value="CYSTATHIONINE BETA-SYNTHASE"/>
    <property type="match status" value="1"/>
</dbReference>
<organism evidence="6 7">
    <name type="scientific">Fibrella aquatilis</name>
    <dbReference type="NCBI Taxonomy" id="2817059"/>
    <lineage>
        <taxon>Bacteria</taxon>
        <taxon>Pseudomonadati</taxon>
        <taxon>Bacteroidota</taxon>
        <taxon>Cytophagia</taxon>
        <taxon>Cytophagales</taxon>
        <taxon>Spirosomataceae</taxon>
        <taxon>Fibrella</taxon>
    </lineage>
</organism>
<keyword evidence="3" id="KW-0808">Transferase</keyword>
<dbReference type="NCBIfam" id="TIGR03945">
    <property type="entry name" value="PLP_SbnA_fam"/>
    <property type="match status" value="1"/>
</dbReference>
<dbReference type="CDD" id="cd01561">
    <property type="entry name" value="CBS_like"/>
    <property type="match status" value="1"/>
</dbReference>
<dbReference type="InterPro" id="IPR036052">
    <property type="entry name" value="TrpB-like_PALP_sf"/>
</dbReference>
<dbReference type="GO" id="GO:0016740">
    <property type="term" value="F:transferase activity"/>
    <property type="evidence" value="ECO:0007669"/>
    <property type="project" value="UniProtKB-KW"/>
</dbReference>
<keyword evidence="4" id="KW-0663">Pyridoxal phosphate</keyword>
<accession>A0A939K2R4</accession>
<dbReference type="InterPro" id="IPR023927">
    <property type="entry name" value="SbnA"/>
</dbReference>
<evidence type="ECO:0000259" key="5">
    <source>
        <dbReference type="Pfam" id="PF00291"/>
    </source>
</evidence>
<dbReference type="Pfam" id="PF00291">
    <property type="entry name" value="PALP"/>
    <property type="match status" value="1"/>
</dbReference>
<dbReference type="AlphaFoldDB" id="A0A939K2R4"/>
<evidence type="ECO:0000256" key="3">
    <source>
        <dbReference type="ARBA" id="ARBA00022679"/>
    </source>
</evidence>
<keyword evidence="7" id="KW-1185">Reference proteome</keyword>
<evidence type="ECO:0000313" key="7">
    <source>
        <dbReference type="Proteomes" id="UP000664795"/>
    </source>
</evidence>
<proteinExistence type="predicted"/>
<evidence type="ECO:0000256" key="2">
    <source>
        <dbReference type="ARBA" id="ARBA00011738"/>
    </source>
</evidence>